<dbReference type="InterPro" id="IPR001433">
    <property type="entry name" value="OxRdtase_FAD/NAD-bd"/>
</dbReference>
<comment type="caution">
    <text evidence="2">The sequence shown here is derived from an EMBL/GenBank/DDBJ whole genome shotgun (WGS) entry which is preliminary data.</text>
</comment>
<evidence type="ECO:0000259" key="1">
    <source>
        <dbReference type="PROSITE" id="PS51384"/>
    </source>
</evidence>
<protein>
    <submittedName>
        <fullName evidence="2">Anaerobic sulfite reductase subunit AsrB</fullName>
    </submittedName>
</protein>
<accession>A0ABS6E0Z6</accession>
<dbReference type="EMBL" id="JAHLPM010000001">
    <property type="protein sequence ID" value="MBU5436576.1"/>
    <property type="molecule type" value="Genomic_DNA"/>
</dbReference>
<name>A0ABS6E0Z6_9FIRM</name>
<dbReference type="PANTHER" id="PTHR43513:SF1">
    <property type="entry name" value="ANAEROBIC SULFITE REDUCTASE SUBUNIT B"/>
    <property type="match status" value="1"/>
</dbReference>
<dbReference type="Pfam" id="PF00175">
    <property type="entry name" value="NAD_binding_1"/>
    <property type="match status" value="1"/>
</dbReference>
<dbReference type="InterPro" id="IPR017927">
    <property type="entry name" value="FAD-bd_FR_type"/>
</dbReference>
<reference evidence="2 3" key="1">
    <citation type="submission" date="2021-06" db="EMBL/GenBank/DDBJ databases">
        <authorList>
            <person name="Sun Q."/>
            <person name="Li D."/>
        </authorList>
    </citation>
    <scope>NUCLEOTIDE SEQUENCE [LARGE SCALE GENOMIC DNA]</scope>
    <source>
        <strain evidence="2 3">MSJ-40</strain>
    </source>
</reference>
<sequence length="262" mass="29718">MNPYMTYPAKIKKITKHTDIDYTFFIEKIMDVKGGQFIQVSVPKFGEVPISISDYNDELIELTIRKVGRVTDAIFNKNVGDNLHIRGPYGNNFDPEIYFGKDLIMVTGGTGLAPVKSIINYFHKHLDKLNSFKLISGFKSSKDILFKESFEKWEKNMDVCLTIDTPEEGWTGNTGFVTEHVSKLDLSNIDNVGVIMVGPPPMMKFTGMELSKLGIKDEQIWVSFERKMSCGIGKCGHCKIDETYICLEGPVFRYDKTVKLID</sequence>
<gene>
    <name evidence="2" type="primary">asrB</name>
    <name evidence="2" type="ORF">KQI42_01070</name>
</gene>
<dbReference type="InterPro" id="IPR050353">
    <property type="entry name" value="PyrK_electron_transfer"/>
</dbReference>
<feature type="domain" description="FAD-binding FR-type" evidence="1">
    <location>
        <begin position="4"/>
        <end position="95"/>
    </location>
</feature>
<dbReference type="RefSeq" id="WP_216515901.1">
    <property type="nucleotide sequence ID" value="NZ_JAHLPM010000001.1"/>
</dbReference>
<dbReference type="PANTHER" id="PTHR43513">
    <property type="entry name" value="DIHYDROOROTATE DEHYDROGENASE B (NAD(+)), ELECTRON TRANSFER SUBUNIT"/>
    <property type="match status" value="1"/>
</dbReference>
<dbReference type="Proteomes" id="UP000749471">
    <property type="component" value="Unassembled WGS sequence"/>
</dbReference>
<evidence type="ECO:0000313" key="3">
    <source>
        <dbReference type="Proteomes" id="UP000749471"/>
    </source>
</evidence>
<dbReference type="NCBIfam" id="TIGR02911">
    <property type="entry name" value="sulfite_red_B"/>
    <property type="match status" value="1"/>
</dbReference>
<dbReference type="CDD" id="cd06221">
    <property type="entry name" value="sulfite_reductase_like"/>
    <property type="match status" value="1"/>
</dbReference>
<dbReference type="PIRSF" id="PIRSF006816">
    <property type="entry name" value="Cyc3_hyd_g"/>
    <property type="match status" value="1"/>
</dbReference>
<evidence type="ECO:0000313" key="2">
    <source>
        <dbReference type="EMBL" id="MBU5436576.1"/>
    </source>
</evidence>
<proteinExistence type="predicted"/>
<dbReference type="InterPro" id="IPR014260">
    <property type="entry name" value="Sulphite_reductase_B"/>
</dbReference>
<organism evidence="2 3">
    <name type="scientific">Tissierella simiarum</name>
    <dbReference type="NCBI Taxonomy" id="2841534"/>
    <lineage>
        <taxon>Bacteria</taxon>
        <taxon>Bacillati</taxon>
        <taxon>Bacillota</taxon>
        <taxon>Tissierellia</taxon>
        <taxon>Tissierellales</taxon>
        <taxon>Tissierellaceae</taxon>
        <taxon>Tissierella</taxon>
    </lineage>
</organism>
<keyword evidence="3" id="KW-1185">Reference proteome</keyword>
<dbReference type="PROSITE" id="PS51384">
    <property type="entry name" value="FAD_FR"/>
    <property type="match status" value="1"/>
</dbReference>
<dbReference type="InterPro" id="IPR019480">
    <property type="entry name" value="Dihydroorotate_DH_Fe-S-bd"/>
</dbReference>
<dbReference type="InterPro" id="IPR012165">
    <property type="entry name" value="Cyt_c3_hydrogenase_gsu"/>
</dbReference>
<dbReference type="Pfam" id="PF10418">
    <property type="entry name" value="DHODB_Fe-S_bind"/>
    <property type="match status" value="1"/>
</dbReference>